<sequence length="439" mass="47888">MRISAWILAGFYLSGVAPAAAAPPGLIEIHAQALTNDPELRAVQASSEAVRASRRQSIGALLPSLSATAESGRTRENVKTTSIGFPGETTFDTDIYAITLRQPLFRMDLFARLGQSKASVTQAEAEYGAAQQALIVNVAERYFDLLAAQDNLEFARAEQTAIAQQLQQVRARHSVGVATLIDLREVEASHDLSVAREIAAEANLANTEEALRERTGEYHKVLRRLKAEIPLEPPPGPLEDWVRLAESNNLKLRASRGATATAEKEISRQRAGHYPALDAVARQSRNDAAGGRFGPSDIENNTVALQLTVPLFEGGQVLARTREAAARYVEASEREKKQHRAAVRAATDAYRAVVADVSRVKALARSVLSTEAALQAVRAGYHAGTRTVLDVLDAQRVHLRARRDHAVDRYHYLVSTLRLKEAAGFLGQPDLETLAPWFD</sequence>
<feature type="chain" id="PRO_5009526969" description="Type I secretion protein TolC" evidence="8">
    <location>
        <begin position="22"/>
        <end position="439"/>
    </location>
</feature>
<dbReference type="NCBIfam" id="TIGR01844">
    <property type="entry name" value="type_I_sec_TolC"/>
    <property type="match status" value="1"/>
</dbReference>
<evidence type="ECO:0000256" key="3">
    <source>
        <dbReference type="ARBA" id="ARBA00022448"/>
    </source>
</evidence>
<dbReference type="PANTHER" id="PTHR30026">
    <property type="entry name" value="OUTER MEMBRANE PROTEIN TOLC"/>
    <property type="match status" value="1"/>
</dbReference>
<keyword evidence="3" id="KW-0813">Transport</keyword>
<evidence type="ECO:0000256" key="2">
    <source>
        <dbReference type="ARBA" id="ARBA00007613"/>
    </source>
</evidence>
<dbReference type="SUPFAM" id="SSF56954">
    <property type="entry name" value="Outer membrane efflux proteins (OEP)"/>
    <property type="match status" value="1"/>
</dbReference>
<dbReference type="GO" id="GO:0015288">
    <property type="term" value="F:porin activity"/>
    <property type="evidence" value="ECO:0007669"/>
    <property type="project" value="TreeGrafter"/>
</dbReference>
<dbReference type="STRING" id="1817768.A3A87_03620"/>
<evidence type="ECO:0000313" key="9">
    <source>
        <dbReference type="EMBL" id="OGI52394.1"/>
    </source>
</evidence>
<dbReference type="GO" id="GO:0015562">
    <property type="term" value="F:efflux transmembrane transporter activity"/>
    <property type="evidence" value="ECO:0007669"/>
    <property type="project" value="InterPro"/>
</dbReference>
<keyword evidence="5" id="KW-0812">Transmembrane</keyword>
<evidence type="ECO:0000256" key="4">
    <source>
        <dbReference type="ARBA" id="ARBA00022452"/>
    </source>
</evidence>
<evidence type="ECO:0008006" key="11">
    <source>
        <dbReference type="Google" id="ProtNLM"/>
    </source>
</evidence>
<dbReference type="AlphaFoldDB" id="A0A1F6U4V3"/>
<dbReference type="Gene3D" id="1.20.1600.10">
    <property type="entry name" value="Outer membrane efflux proteins (OEP)"/>
    <property type="match status" value="1"/>
</dbReference>
<comment type="similarity">
    <text evidence="2">Belongs to the outer membrane factor (OMF) (TC 1.B.17) family.</text>
</comment>
<dbReference type="Proteomes" id="UP000179037">
    <property type="component" value="Unassembled WGS sequence"/>
</dbReference>
<protein>
    <recommendedName>
        <fullName evidence="11">Type I secretion protein TolC</fullName>
    </recommendedName>
</protein>
<dbReference type="InterPro" id="IPR051906">
    <property type="entry name" value="TolC-like"/>
</dbReference>
<proteinExistence type="inferred from homology"/>
<dbReference type="EMBL" id="MFTC01000017">
    <property type="protein sequence ID" value="OGI52394.1"/>
    <property type="molecule type" value="Genomic_DNA"/>
</dbReference>
<keyword evidence="6" id="KW-0472">Membrane</keyword>
<keyword evidence="7" id="KW-0998">Cell outer membrane</keyword>
<evidence type="ECO:0000256" key="1">
    <source>
        <dbReference type="ARBA" id="ARBA00004442"/>
    </source>
</evidence>
<evidence type="ECO:0000313" key="10">
    <source>
        <dbReference type="Proteomes" id="UP000179037"/>
    </source>
</evidence>
<comment type="subcellular location">
    <subcellularLocation>
        <location evidence="1">Cell outer membrane</location>
    </subcellularLocation>
</comment>
<evidence type="ECO:0000256" key="7">
    <source>
        <dbReference type="ARBA" id="ARBA00023237"/>
    </source>
</evidence>
<comment type="caution">
    <text evidence="9">The sequence shown here is derived from an EMBL/GenBank/DDBJ whole genome shotgun (WGS) entry which is preliminary data.</text>
</comment>
<evidence type="ECO:0000256" key="8">
    <source>
        <dbReference type="SAM" id="SignalP"/>
    </source>
</evidence>
<accession>A0A1F6U4V3</accession>
<dbReference type="InterPro" id="IPR010130">
    <property type="entry name" value="T1SS_OMP_TolC"/>
</dbReference>
<dbReference type="GO" id="GO:0009279">
    <property type="term" value="C:cell outer membrane"/>
    <property type="evidence" value="ECO:0007669"/>
    <property type="project" value="UniProtKB-SubCell"/>
</dbReference>
<organism evidence="9 10">
    <name type="scientific">Candidatus Muproteobacteria bacterium RIFCSPLOWO2_01_FULL_60_18</name>
    <dbReference type="NCBI Taxonomy" id="1817768"/>
    <lineage>
        <taxon>Bacteria</taxon>
        <taxon>Pseudomonadati</taxon>
        <taxon>Pseudomonadota</taxon>
        <taxon>Candidatus Muproteobacteria</taxon>
    </lineage>
</organism>
<name>A0A1F6U4V3_9PROT</name>
<reference evidence="9 10" key="1">
    <citation type="journal article" date="2016" name="Nat. Commun.">
        <title>Thousands of microbial genomes shed light on interconnected biogeochemical processes in an aquifer system.</title>
        <authorList>
            <person name="Anantharaman K."/>
            <person name="Brown C.T."/>
            <person name="Hug L.A."/>
            <person name="Sharon I."/>
            <person name="Castelle C.J."/>
            <person name="Probst A.J."/>
            <person name="Thomas B.C."/>
            <person name="Singh A."/>
            <person name="Wilkins M.J."/>
            <person name="Karaoz U."/>
            <person name="Brodie E.L."/>
            <person name="Williams K.H."/>
            <person name="Hubbard S.S."/>
            <person name="Banfield J.F."/>
        </authorList>
    </citation>
    <scope>NUCLEOTIDE SEQUENCE [LARGE SCALE GENOMIC DNA]</scope>
</reference>
<gene>
    <name evidence="9" type="ORF">A3A87_03620</name>
</gene>
<evidence type="ECO:0000256" key="5">
    <source>
        <dbReference type="ARBA" id="ARBA00022692"/>
    </source>
</evidence>
<keyword evidence="4" id="KW-1134">Transmembrane beta strand</keyword>
<evidence type="ECO:0000256" key="6">
    <source>
        <dbReference type="ARBA" id="ARBA00023136"/>
    </source>
</evidence>
<feature type="signal peptide" evidence="8">
    <location>
        <begin position="1"/>
        <end position="21"/>
    </location>
</feature>
<dbReference type="PANTHER" id="PTHR30026:SF20">
    <property type="entry name" value="OUTER MEMBRANE PROTEIN TOLC"/>
    <property type="match status" value="1"/>
</dbReference>
<dbReference type="Pfam" id="PF02321">
    <property type="entry name" value="OEP"/>
    <property type="match status" value="2"/>
</dbReference>
<dbReference type="InterPro" id="IPR003423">
    <property type="entry name" value="OMP_efflux"/>
</dbReference>
<keyword evidence="8" id="KW-0732">Signal</keyword>
<dbReference type="GO" id="GO:1990281">
    <property type="term" value="C:efflux pump complex"/>
    <property type="evidence" value="ECO:0007669"/>
    <property type="project" value="TreeGrafter"/>
</dbReference>